<dbReference type="PIRSF" id="PIRSF038186">
    <property type="entry name" value="ITPK"/>
    <property type="match status" value="1"/>
</dbReference>
<dbReference type="EC" id="2.7.1.134" evidence="9"/>
<dbReference type="Pfam" id="PF05770">
    <property type="entry name" value="Ins134_P3_kin"/>
    <property type="match status" value="1"/>
</dbReference>
<protein>
    <recommendedName>
        <fullName evidence="9">Inositol-tetrakisphosphate 1-kinase</fullName>
        <ecNumber evidence="9">2.7.1.134</ecNumber>
    </recommendedName>
</protein>
<dbReference type="GO" id="GO:0000287">
    <property type="term" value="F:magnesium ion binding"/>
    <property type="evidence" value="ECO:0007669"/>
    <property type="project" value="InterPro"/>
</dbReference>
<proteinExistence type="inferred from homology"/>
<evidence type="ECO:0000256" key="5">
    <source>
        <dbReference type="ARBA" id="ARBA00022741"/>
    </source>
</evidence>
<feature type="binding site" evidence="11">
    <location>
        <position position="303"/>
    </location>
    <ligand>
        <name>Mg(2+)</name>
        <dbReference type="ChEBI" id="CHEBI:18420"/>
        <label>1</label>
    </ligand>
</feature>
<evidence type="ECO:0000256" key="8">
    <source>
        <dbReference type="ARBA" id="ARBA00022842"/>
    </source>
</evidence>
<feature type="binding site" evidence="10">
    <location>
        <position position="305"/>
    </location>
    <ligand>
        <name>1D-myo-inositol 1,3,4-trisphosphate</name>
        <dbReference type="ChEBI" id="CHEBI:58414"/>
    </ligand>
</feature>
<dbReference type="GO" id="GO:0005524">
    <property type="term" value="F:ATP binding"/>
    <property type="evidence" value="ECO:0007669"/>
    <property type="project" value="UniProtKB-KW"/>
</dbReference>
<evidence type="ECO:0000256" key="11">
    <source>
        <dbReference type="PIRSR" id="PIRSR038186-2"/>
    </source>
</evidence>
<feature type="binding site" evidence="10">
    <location>
        <position position="205"/>
    </location>
    <ligand>
        <name>1D-myo-inositol 1,3,4-trisphosphate</name>
        <dbReference type="ChEBI" id="CHEBI:58414"/>
    </ligand>
</feature>
<dbReference type="FunFam" id="3.30.470.20:FF:000047">
    <property type="entry name" value="Inositol-tetrakisphosphate 1-kinase 4"/>
    <property type="match status" value="1"/>
</dbReference>
<comment type="subunit">
    <text evidence="2 9">Monomer.</text>
</comment>
<evidence type="ECO:0000313" key="14">
    <source>
        <dbReference type="EMBL" id="KAK0158777.1"/>
    </source>
</evidence>
<dbReference type="GO" id="GO:0032957">
    <property type="term" value="P:inositol trisphosphate metabolic process"/>
    <property type="evidence" value="ECO:0007669"/>
    <property type="project" value="InterPro"/>
</dbReference>
<dbReference type="InterPro" id="IPR040464">
    <property type="entry name" value="InsP(3)kin_ATP-grasp"/>
</dbReference>
<dbReference type="GO" id="GO:0052726">
    <property type="term" value="F:inositol-1,3,4-trisphosphate 5-kinase activity"/>
    <property type="evidence" value="ECO:0007669"/>
    <property type="project" value="InterPro"/>
</dbReference>
<dbReference type="PANTHER" id="PTHR14217">
    <property type="entry name" value="INOSITOL-TETRAKISPHOSPHATE 1-KINASE"/>
    <property type="match status" value="1"/>
</dbReference>
<feature type="binding site" evidence="11">
    <location>
        <position position="289"/>
    </location>
    <ligand>
        <name>Mg(2+)</name>
        <dbReference type="ChEBI" id="CHEBI:18420"/>
        <label>1</label>
    </ligand>
</feature>
<feature type="binding site" evidence="10">
    <location>
        <position position="114"/>
    </location>
    <ligand>
        <name>ATP</name>
        <dbReference type="ChEBI" id="CHEBI:30616"/>
    </ligand>
</feature>
<dbReference type="Proteomes" id="UP001168990">
    <property type="component" value="Unassembled WGS sequence"/>
</dbReference>
<evidence type="ECO:0000313" key="15">
    <source>
        <dbReference type="Proteomes" id="UP001168990"/>
    </source>
</evidence>
<feature type="binding site" evidence="11">
    <location>
        <position position="305"/>
    </location>
    <ligand>
        <name>Mg(2+)</name>
        <dbReference type="ChEBI" id="CHEBI:18420"/>
        <label>2</label>
    </ligand>
</feature>
<evidence type="ECO:0000256" key="1">
    <source>
        <dbReference type="ARBA" id="ARBA00009601"/>
    </source>
</evidence>
<dbReference type="Gene3D" id="3.30.1490.220">
    <property type="match status" value="1"/>
</dbReference>
<comment type="catalytic activity">
    <reaction evidence="9">
        <text>1D-myo-inositol 3,4,5,6-tetrakisphosphate + ATP = 1D-myo-inositol 1,3,4,5,6-pentakisphosphate + ADP + H(+)</text>
        <dbReference type="Rhea" id="RHEA:12452"/>
        <dbReference type="ChEBI" id="CHEBI:15378"/>
        <dbReference type="ChEBI" id="CHEBI:30616"/>
        <dbReference type="ChEBI" id="CHEBI:57539"/>
        <dbReference type="ChEBI" id="CHEBI:57733"/>
        <dbReference type="ChEBI" id="CHEBI:456216"/>
        <dbReference type="EC" id="2.7.1.134"/>
    </reaction>
</comment>
<feature type="binding site" evidence="10">
    <location>
        <position position="67"/>
    </location>
    <ligand>
        <name>1D-myo-inositol 1,3,4-trisphosphate</name>
        <dbReference type="ChEBI" id="CHEBI:58414"/>
    </ligand>
</feature>
<evidence type="ECO:0000256" key="9">
    <source>
        <dbReference type="PIRNR" id="PIRNR038186"/>
    </source>
</evidence>
<evidence type="ECO:0000256" key="3">
    <source>
        <dbReference type="ARBA" id="ARBA00022679"/>
    </source>
</evidence>
<keyword evidence="7 9" id="KW-0067">ATP-binding</keyword>
<name>A0AA39EWP5_9HYME</name>
<feature type="domain" description="Inositol 1,3,4-trisphosphate 5/6-kinase ATP-grasp" evidence="12">
    <location>
        <begin position="129"/>
        <end position="324"/>
    </location>
</feature>
<dbReference type="Gene3D" id="3.40.50.11370">
    <property type="match status" value="1"/>
</dbReference>
<evidence type="ECO:0000256" key="10">
    <source>
        <dbReference type="PIRSR" id="PIRSR038186-1"/>
    </source>
</evidence>
<keyword evidence="5 9" id="KW-0547">Nucleotide-binding</keyword>
<evidence type="ECO:0000259" key="12">
    <source>
        <dbReference type="Pfam" id="PF05770"/>
    </source>
</evidence>
<evidence type="ECO:0000259" key="13">
    <source>
        <dbReference type="Pfam" id="PF17927"/>
    </source>
</evidence>
<accession>A0AA39EWP5</accession>
<comment type="caution">
    <text evidence="14">The sequence shown here is derived from an EMBL/GenBank/DDBJ whole genome shotgun (WGS) entry which is preliminary data.</text>
</comment>
<feature type="domain" description="Inositol-tetrakisphosphate 1-kinase N-terminal" evidence="13">
    <location>
        <begin position="17"/>
        <end position="108"/>
    </location>
</feature>
<dbReference type="Pfam" id="PF17927">
    <property type="entry name" value="Ins134_P3_kin_N"/>
    <property type="match status" value="1"/>
</dbReference>
<keyword evidence="8 9" id="KW-0460">Magnesium</keyword>
<dbReference type="AlphaFoldDB" id="A0AA39EWP5"/>
<evidence type="ECO:0000256" key="6">
    <source>
        <dbReference type="ARBA" id="ARBA00022777"/>
    </source>
</evidence>
<dbReference type="EMBL" id="JAQQBS010001424">
    <property type="protein sequence ID" value="KAK0158777.1"/>
    <property type="molecule type" value="Genomic_DNA"/>
</dbReference>
<dbReference type="SUPFAM" id="SSF56059">
    <property type="entry name" value="Glutathione synthetase ATP-binding domain-like"/>
    <property type="match status" value="1"/>
</dbReference>
<feature type="binding site" evidence="10">
    <location>
        <position position="220"/>
    </location>
    <ligand>
        <name>ATP</name>
        <dbReference type="ChEBI" id="CHEBI:30616"/>
    </ligand>
</feature>
<organism evidence="14 15">
    <name type="scientific">Microctonus aethiopoides</name>
    <dbReference type="NCBI Taxonomy" id="144406"/>
    <lineage>
        <taxon>Eukaryota</taxon>
        <taxon>Metazoa</taxon>
        <taxon>Ecdysozoa</taxon>
        <taxon>Arthropoda</taxon>
        <taxon>Hexapoda</taxon>
        <taxon>Insecta</taxon>
        <taxon>Pterygota</taxon>
        <taxon>Neoptera</taxon>
        <taxon>Endopterygota</taxon>
        <taxon>Hymenoptera</taxon>
        <taxon>Apocrita</taxon>
        <taxon>Ichneumonoidea</taxon>
        <taxon>Braconidae</taxon>
        <taxon>Euphorinae</taxon>
        <taxon>Microctonus</taxon>
    </lineage>
</organism>
<dbReference type="PANTHER" id="PTHR14217:SF1">
    <property type="entry name" value="INOSITOL-TETRAKISPHOSPHATE 1-KINASE"/>
    <property type="match status" value="1"/>
</dbReference>
<keyword evidence="3 9" id="KW-0808">Transferase</keyword>
<feature type="binding site" evidence="10">
    <location>
        <position position="162"/>
    </location>
    <ligand>
        <name>ATP</name>
        <dbReference type="ChEBI" id="CHEBI:30616"/>
    </ligand>
</feature>
<feature type="binding site" evidence="10">
    <location>
        <position position="173"/>
    </location>
    <ligand>
        <name>1D-myo-inositol 1,3,4-trisphosphate</name>
        <dbReference type="ChEBI" id="CHEBI:58414"/>
    </ligand>
</feature>
<reference evidence="14" key="1">
    <citation type="journal article" date="2023" name="bioRxiv">
        <title>Scaffold-level genome assemblies of two parasitoid biocontrol wasps reveal the parthenogenesis mechanism and an associated novel virus.</title>
        <authorList>
            <person name="Inwood S."/>
            <person name="Skelly J."/>
            <person name="Guhlin J."/>
            <person name="Harrop T."/>
            <person name="Goldson S."/>
            <person name="Dearden P."/>
        </authorList>
    </citation>
    <scope>NUCLEOTIDE SEQUENCE</scope>
    <source>
        <strain evidence="14">Irish</strain>
        <tissue evidence="14">Whole body</tissue>
    </source>
</reference>
<evidence type="ECO:0000256" key="7">
    <source>
        <dbReference type="ARBA" id="ARBA00022840"/>
    </source>
</evidence>
<feature type="binding site" evidence="10">
    <location>
        <position position="26"/>
    </location>
    <ligand>
        <name>1D-myo-inositol 1,3,4-trisphosphate</name>
        <dbReference type="ChEBI" id="CHEBI:58414"/>
    </ligand>
</feature>
<dbReference type="GO" id="GO:0052725">
    <property type="term" value="F:inositol-1,3,4-trisphosphate 6-kinase activity"/>
    <property type="evidence" value="ECO:0007669"/>
    <property type="project" value="InterPro"/>
</dbReference>
<keyword evidence="15" id="KW-1185">Reference proteome</keyword>
<gene>
    <name evidence="14" type="ORF">PV328_009731</name>
</gene>
<feature type="binding site" evidence="11">
    <location>
        <position position="303"/>
    </location>
    <ligand>
        <name>Mg(2+)</name>
        <dbReference type="ChEBI" id="CHEBI:18420"/>
        <label>2</label>
    </ligand>
</feature>
<dbReference type="InterPro" id="IPR041429">
    <property type="entry name" value="ITPK1_N"/>
</dbReference>
<dbReference type="Gene3D" id="3.30.470.20">
    <property type="entry name" value="ATP-grasp fold, B domain"/>
    <property type="match status" value="1"/>
</dbReference>
<dbReference type="InterPro" id="IPR008656">
    <property type="entry name" value="Inositol_tetrakis-P_1-kinase"/>
</dbReference>
<dbReference type="GO" id="GO:0047325">
    <property type="term" value="F:inositol-3,4,5,6-tetrakisphosphate 1-kinase activity"/>
    <property type="evidence" value="ECO:0007669"/>
    <property type="project" value="UniProtKB-EC"/>
</dbReference>
<feature type="binding site" evidence="10">
    <location>
        <position position="309"/>
    </location>
    <ligand>
        <name>1D-myo-inositol 1,3,4-trisphosphate</name>
        <dbReference type="ChEBI" id="CHEBI:58414"/>
    </ligand>
</feature>
<reference evidence="14" key="2">
    <citation type="submission" date="2023-03" db="EMBL/GenBank/DDBJ databases">
        <authorList>
            <person name="Inwood S.N."/>
            <person name="Skelly J.G."/>
            <person name="Guhlin J."/>
            <person name="Harrop T.W.R."/>
            <person name="Goldson S.G."/>
            <person name="Dearden P.K."/>
        </authorList>
    </citation>
    <scope>NUCLEOTIDE SEQUENCE</scope>
    <source>
        <strain evidence="14">Irish</strain>
        <tissue evidence="14">Whole body</tissue>
    </source>
</reference>
<evidence type="ECO:0000256" key="4">
    <source>
        <dbReference type="ARBA" id="ARBA00022723"/>
    </source>
</evidence>
<comment type="similarity">
    <text evidence="1 9">Belongs to the ITPK1 family.</text>
</comment>
<keyword evidence="4 9" id="KW-0479">Metal-binding</keyword>
<comment type="cofactor">
    <cofactor evidence="9 11">
        <name>Mg(2+)</name>
        <dbReference type="ChEBI" id="CHEBI:18420"/>
    </cofactor>
    <text evidence="9 11">Binds 2 magnesium ions per subunit.</text>
</comment>
<evidence type="ECO:0000256" key="2">
    <source>
        <dbReference type="ARBA" id="ARBA00011245"/>
    </source>
</evidence>
<keyword evidence="6 9" id="KW-0418">Kinase</keyword>
<feature type="binding site" evidence="10">
    <location>
        <begin position="194"/>
        <end position="205"/>
    </location>
    <ligand>
        <name>ATP</name>
        <dbReference type="ChEBI" id="CHEBI:30616"/>
    </ligand>
</feature>
<dbReference type="GO" id="GO:0005737">
    <property type="term" value="C:cytoplasm"/>
    <property type="evidence" value="ECO:0007669"/>
    <property type="project" value="TreeGrafter"/>
</dbReference>
<comment type="function">
    <text evidence="9">Kinase that can phosphorylate various inositol polyphosphate such as Ins(3,4,5,6)P4 or Ins(1,3,4)P3.</text>
</comment>
<sequence>MNYKSVNNVEMDKTVVVIGYWISEKKRQKFNWNEFENICANEGFILKQINLNMSLESQGPFHVFLHKLTDKLAHAESGDQNARVFVNRIKGYMFRHPEMIVIDRLENIKNVRDRQKSYEMLHEGLTFNNIFAPNSIALTSNTPAENLKLLKKADIKFPFICKPLLAQGSSDAHNMMVIFNEKGLKNSQPPCVAQNFVNHNATLYKVYIVGHYFHVVERPSLKNFYPKDCESLETLNFCSHDISKSNSNSKWSVISKEDESLRIEPNQEIFQHIVDNIAKIFGLVLVGVDVVIENHTGKYAIIDVNFFPGYDGYPHFFIHLVDTIKQIISEQKSKQNTHSLILEKFMSDDLDSGFESDEKKKQSMS</sequence>
<dbReference type="FunFam" id="3.30.1490.220:FF:000002">
    <property type="entry name" value="Inositol-tetrakisphosphate 1-kinase"/>
    <property type="match status" value="1"/>
</dbReference>